<proteinExistence type="predicted"/>
<evidence type="ECO:0000313" key="2">
    <source>
        <dbReference type="Proteomes" id="UP000828941"/>
    </source>
</evidence>
<keyword evidence="2" id="KW-1185">Reference proteome</keyword>
<comment type="caution">
    <text evidence="1">The sequence shown here is derived from an EMBL/GenBank/DDBJ whole genome shotgun (WGS) entry which is preliminary data.</text>
</comment>
<sequence length="188" mass="22403">MTMGFSSYGDHWRKLRRLTTLELFSINRLVMFTGIREDEVRLLAKQLFKDCGGAVGEMAEVELRDRFVELSFNIMLRMISRKRYYGKDVVAREAKEFRCLMKEFTKLLGSGNLNDFLPLLQWIDYGGVEKRMVKIMNRMDRFLQTLLNEQKRNWSTTFKNESKIHSQREMTLIEVMLQLQETDPEFLH</sequence>
<organism evidence="1 2">
    <name type="scientific">Bauhinia variegata</name>
    <name type="common">Purple orchid tree</name>
    <name type="synonym">Phanera variegata</name>
    <dbReference type="NCBI Taxonomy" id="167791"/>
    <lineage>
        <taxon>Eukaryota</taxon>
        <taxon>Viridiplantae</taxon>
        <taxon>Streptophyta</taxon>
        <taxon>Embryophyta</taxon>
        <taxon>Tracheophyta</taxon>
        <taxon>Spermatophyta</taxon>
        <taxon>Magnoliopsida</taxon>
        <taxon>eudicotyledons</taxon>
        <taxon>Gunneridae</taxon>
        <taxon>Pentapetalae</taxon>
        <taxon>rosids</taxon>
        <taxon>fabids</taxon>
        <taxon>Fabales</taxon>
        <taxon>Fabaceae</taxon>
        <taxon>Cercidoideae</taxon>
        <taxon>Cercideae</taxon>
        <taxon>Bauhiniinae</taxon>
        <taxon>Bauhinia</taxon>
    </lineage>
</organism>
<name>A0ACB9LZK4_BAUVA</name>
<dbReference type="EMBL" id="CM039435">
    <property type="protein sequence ID" value="KAI4316654.1"/>
    <property type="molecule type" value="Genomic_DNA"/>
</dbReference>
<reference evidence="1 2" key="1">
    <citation type="journal article" date="2022" name="DNA Res.">
        <title>Chromosomal-level genome assembly of the orchid tree Bauhinia variegata (Leguminosae; Cercidoideae) supports the allotetraploid origin hypothesis of Bauhinia.</title>
        <authorList>
            <person name="Zhong Y."/>
            <person name="Chen Y."/>
            <person name="Zheng D."/>
            <person name="Pang J."/>
            <person name="Liu Y."/>
            <person name="Luo S."/>
            <person name="Meng S."/>
            <person name="Qian L."/>
            <person name="Wei D."/>
            <person name="Dai S."/>
            <person name="Zhou R."/>
        </authorList>
    </citation>
    <scope>NUCLEOTIDE SEQUENCE [LARGE SCALE GENOMIC DNA]</scope>
    <source>
        <strain evidence="1">BV-YZ2020</strain>
    </source>
</reference>
<protein>
    <submittedName>
        <fullName evidence="1">Uncharacterized protein</fullName>
    </submittedName>
</protein>
<accession>A0ACB9LZK4</accession>
<gene>
    <name evidence="1" type="ORF">L6164_024612</name>
</gene>
<evidence type="ECO:0000313" key="1">
    <source>
        <dbReference type="EMBL" id="KAI4316654.1"/>
    </source>
</evidence>
<dbReference type="Proteomes" id="UP000828941">
    <property type="component" value="Chromosome 10"/>
</dbReference>